<gene>
    <name evidence="3" type="ORF">Taro_053097</name>
</gene>
<dbReference type="AlphaFoldDB" id="A0A843XKA5"/>
<dbReference type="OrthoDB" id="786188at2759"/>
<evidence type="ECO:0000256" key="1">
    <source>
        <dbReference type="SAM" id="MobiDB-lite"/>
    </source>
</evidence>
<evidence type="ECO:0000259" key="2">
    <source>
        <dbReference type="Pfam" id="PF14111"/>
    </source>
</evidence>
<feature type="region of interest" description="Disordered" evidence="1">
    <location>
        <begin position="697"/>
        <end position="718"/>
    </location>
</feature>
<evidence type="ECO:0000313" key="3">
    <source>
        <dbReference type="EMBL" id="MQM20084.1"/>
    </source>
</evidence>
<feature type="compositionally biased region" description="Low complexity" evidence="1">
    <location>
        <begin position="697"/>
        <end position="713"/>
    </location>
</feature>
<feature type="region of interest" description="Disordered" evidence="1">
    <location>
        <begin position="428"/>
        <end position="460"/>
    </location>
</feature>
<accession>A0A843XKA5</accession>
<sequence>MTGRLGRLRDGGPAAAGVQRMLVTVTVTMTVVGSAGPIRFVASEEEPVREAPGFYCSSLALYCSNPAFCAPHVVAAATMDALGGRVTPPHTHPCATSPYQLGDASWSEAFPPLGPFPSPAALGTPAAPSATAHVSSAPAHGDATAGTFEGPHATSGATASSAGVAAHHAGPSTSLATPGLQDGRYAPPPGTSDSPAAQPSFAQMLLQSMSPPALPLIAHRSAVTDQGEPAAFFTMEEIKISCKPLELAVIARTPQGCPPFQEIRTHLTQRFPFKQDFFLSVLDARHLLIRLQNKEDFLLLLLKESMYIQGRIFYFFKWTMDFSPNKDSPIIPVWIELPALPANFYNTAMICTLARSIGPVLKVDRNTICLTRTQAARINVQMDTSKQLPERIWVGIGADGYWQAITYPDPPKYCNTCKRLGHLVSNYRKGPTARGGDEGRPDANQKSMTEAPISRQPVSKPTWKVVKNVGKASHDAAELTGKEKDATVIAAREVFDEMLSQQQEAIQEVSPPQVDTKNGNSERDIPGTYGMTHGDPTINNISEASQEHPAPPKLNIPSAGCPVLPSPSTAASQESDGIHCMAYQATVAATKLPLVTSAPPSDEDQSQQSAASPRTQCRSSAHEAPQPVTPAYAVPSATTQLPAAPSTPKYKGSTVFAERFSEISGALTNRTTTSSRATVRTTTYASASTFTFSVASTSTTANASNSSETTTSSHRNRVPEPNWLLTFSLFS</sequence>
<comment type="caution">
    <text evidence="3">The sequence shown here is derived from an EMBL/GenBank/DDBJ whole genome shotgun (WGS) entry which is preliminary data.</text>
</comment>
<dbReference type="Proteomes" id="UP000652761">
    <property type="component" value="Unassembled WGS sequence"/>
</dbReference>
<dbReference type="PANTHER" id="PTHR31286:SF180">
    <property type="entry name" value="OS10G0362600 PROTEIN"/>
    <property type="match status" value="1"/>
</dbReference>
<feature type="domain" description="DUF4283" evidence="2">
    <location>
        <begin position="245"/>
        <end position="325"/>
    </location>
</feature>
<organism evidence="3 4">
    <name type="scientific">Colocasia esculenta</name>
    <name type="common">Wild taro</name>
    <name type="synonym">Arum esculentum</name>
    <dbReference type="NCBI Taxonomy" id="4460"/>
    <lineage>
        <taxon>Eukaryota</taxon>
        <taxon>Viridiplantae</taxon>
        <taxon>Streptophyta</taxon>
        <taxon>Embryophyta</taxon>
        <taxon>Tracheophyta</taxon>
        <taxon>Spermatophyta</taxon>
        <taxon>Magnoliopsida</taxon>
        <taxon>Liliopsida</taxon>
        <taxon>Araceae</taxon>
        <taxon>Aroideae</taxon>
        <taxon>Colocasieae</taxon>
        <taxon>Colocasia</taxon>
    </lineage>
</organism>
<reference evidence="3" key="1">
    <citation type="submission" date="2017-07" db="EMBL/GenBank/DDBJ databases">
        <title>Taro Niue Genome Assembly and Annotation.</title>
        <authorList>
            <person name="Atibalentja N."/>
            <person name="Keating K."/>
            <person name="Fields C.J."/>
        </authorList>
    </citation>
    <scope>NUCLEOTIDE SEQUENCE</scope>
    <source>
        <strain evidence="3">Niue_2</strain>
        <tissue evidence="3">Leaf</tissue>
    </source>
</reference>
<dbReference type="InterPro" id="IPR040256">
    <property type="entry name" value="At4g02000-like"/>
</dbReference>
<feature type="region of interest" description="Disordered" evidence="1">
    <location>
        <begin position="595"/>
        <end position="628"/>
    </location>
</feature>
<dbReference type="EMBL" id="NMUH01009467">
    <property type="protein sequence ID" value="MQM20084.1"/>
    <property type="molecule type" value="Genomic_DNA"/>
</dbReference>
<feature type="compositionally biased region" description="Low complexity" evidence="1">
    <location>
        <begin position="150"/>
        <end position="172"/>
    </location>
</feature>
<dbReference type="InterPro" id="IPR025558">
    <property type="entry name" value="DUF4283"/>
</dbReference>
<dbReference type="Pfam" id="PF14111">
    <property type="entry name" value="DUF4283"/>
    <property type="match status" value="1"/>
</dbReference>
<keyword evidence="4" id="KW-1185">Reference proteome</keyword>
<dbReference type="PANTHER" id="PTHR31286">
    <property type="entry name" value="GLYCINE-RICH CELL WALL STRUCTURAL PROTEIN 1.8-LIKE"/>
    <property type="match status" value="1"/>
</dbReference>
<name>A0A843XKA5_COLES</name>
<proteinExistence type="predicted"/>
<feature type="region of interest" description="Disordered" evidence="1">
    <location>
        <begin position="120"/>
        <end position="197"/>
    </location>
</feature>
<evidence type="ECO:0000313" key="4">
    <source>
        <dbReference type="Proteomes" id="UP000652761"/>
    </source>
</evidence>
<feature type="region of interest" description="Disordered" evidence="1">
    <location>
        <begin position="534"/>
        <end position="573"/>
    </location>
</feature>
<protein>
    <recommendedName>
        <fullName evidence="2">DUF4283 domain-containing protein</fullName>
    </recommendedName>
</protein>